<dbReference type="AlphaFoldDB" id="A0A3N4JUN3"/>
<feature type="compositionally biased region" description="Pro residues" evidence="1">
    <location>
        <begin position="32"/>
        <end position="49"/>
    </location>
</feature>
<name>A0A3N4JUN3_9PEZI</name>
<gene>
    <name evidence="3" type="ORF">L873DRAFT_1804185</name>
</gene>
<evidence type="ECO:0000256" key="2">
    <source>
        <dbReference type="SAM" id="Phobius"/>
    </source>
</evidence>
<feature type="region of interest" description="Disordered" evidence="1">
    <location>
        <begin position="1"/>
        <end position="52"/>
    </location>
</feature>
<feature type="transmembrane region" description="Helical" evidence="2">
    <location>
        <begin position="60"/>
        <end position="79"/>
    </location>
</feature>
<evidence type="ECO:0000313" key="4">
    <source>
        <dbReference type="Proteomes" id="UP000276215"/>
    </source>
</evidence>
<keyword evidence="4" id="KW-1185">Reference proteome</keyword>
<feature type="transmembrane region" description="Helical" evidence="2">
    <location>
        <begin position="613"/>
        <end position="635"/>
    </location>
</feature>
<evidence type="ECO:0000313" key="3">
    <source>
        <dbReference type="EMBL" id="RPB00908.1"/>
    </source>
</evidence>
<feature type="transmembrane region" description="Helical" evidence="2">
    <location>
        <begin position="186"/>
        <end position="209"/>
    </location>
</feature>
<evidence type="ECO:0000256" key="1">
    <source>
        <dbReference type="SAM" id="MobiDB-lite"/>
    </source>
</evidence>
<sequence length="722" mass="80370">MMFRENFLSFKSSRSTGTSTCDTATSSRGMPVSPPREGQPPQTQPPIDPPRGAYLRKHHLQTYLIGLWILCIIAYIASIEKAIHAHQLSPAVEDLTAESLSFGLRGTRRRQETVQIFSFARTILTAIHIPIITATLSSTLPILTQRTKGRGTNINAEQLFLLADRTWAGAGGWYEAFRVRRLSWEWWKLTILVLACFAGFPFVTLGYIATSDQYWASYEFQGAHAFRFNQTVAAIRQSMISELSDWIHRFPQREIGLTRFQKTSTSFGPDGKTIYTFYPPADQTSKLGHFVTYLEPLDAEPRLVVANTMGMLQNLQCRTLERSEKPKYIDVSEAEWKCATDCANITDPISKKNMCHAQTSKGRPGGSGQFAQITSCGQPVSTFDGVTNKAILTKARIAEVEIAYKLDPPYESVSTSVFPPPQNAWSFRAGDNITADRYYVDILRCSAALIPGDGIVDSVIRRFMHFMPYGLGLAHEVPEVMAYLEQALPEMLNITLHPAISLLHSTFLTSNYGPGNNSGAFNNSLPAFFGLHRPTSESGRSTRALLSEVSAKTGYSSSDQFAIDNLVRLNGEKFTDTIISLANSSFISALPKFVIPARRPGFSYQTDVKLTRGIPVVIAPLVILLPVLLVFYLAVRQWNTPTWTEFLDSFAMFRLGRSWERELDGSGALELKECWQVRDIPGVVGDAETMKAREVMESSGREYVGEVKLGGEGELSPHVRYA</sequence>
<keyword evidence="2" id="KW-0472">Membrane</keyword>
<protein>
    <submittedName>
        <fullName evidence="3">Uncharacterized protein</fullName>
    </submittedName>
</protein>
<dbReference type="OrthoDB" id="5310444at2759"/>
<proteinExistence type="predicted"/>
<reference evidence="3 4" key="1">
    <citation type="journal article" date="2018" name="Nat. Ecol. Evol.">
        <title>Pezizomycetes genomes reveal the molecular basis of ectomycorrhizal truffle lifestyle.</title>
        <authorList>
            <person name="Murat C."/>
            <person name="Payen T."/>
            <person name="Noel B."/>
            <person name="Kuo A."/>
            <person name="Morin E."/>
            <person name="Chen J."/>
            <person name="Kohler A."/>
            <person name="Krizsan K."/>
            <person name="Balestrini R."/>
            <person name="Da Silva C."/>
            <person name="Montanini B."/>
            <person name="Hainaut M."/>
            <person name="Levati E."/>
            <person name="Barry K.W."/>
            <person name="Belfiori B."/>
            <person name="Cichocki N."/>
            <person name="Clum A."/>
            <person name="Dockter R.B."/>
            <person name="Fauchery L."/>
            <person name="Guy J."/>
            <person name="Iotti M."/>
            <person name="Le Tacon F."/>
            <person name="Lindquist E.A."/>
            <person name="Lipzen A."/>
            <person name="Malagnac F."/>
            <person name="Mello A."/>
            <person name="Molinier V."/>
            <person name="Miyauchi S."/>
            <person name="Poulain J."/>
            <person name="Riccioni C."/>
            <person name="Rubini A."/>
            <person name="Sitrit Y."/>
            <person name="Splivallo R."/>
            <person name="Traeger S."/>
            <person name="Wang M."/>
            <person name="Zifcakova L."/>
            <person name="Wipf D."/>
            <person name="Zambonelli A."/>
            <person name="Paolocci F."/>
            <person name="Nowrousian M."/>
            <person name="Ottonello S."/>
            <person name="Baldrian P."/>
            <person name="Spatafora J.W."/>
            <person name="Henrissat B."/>
            <person name="Nagy L.G."/>
            <person name="Aury J.M."/>
            <person name="Wincker P."/>
            <person name="Grigoriev I.V."/>
            <person name="Bonfante P."/>
            <person name="Martin F.M."/>
        </authorList>
    </citation>
    <scope>NUCLEOTIDE SEQUENCE [LARGE SCALE GENOMIC DNA]</scope>
    <source>
        <strain evidence="3 4">120613-1</strain>
    </source>
</reference>
<keyword evidence="2" id="KW-1133">Transmembrane helix</keyword>
<accession>A0A3N4JUN3</accession>
<keyword evidence="2" id="KW-0812">Transmembrane</keyword>
<organism evidence="3 4">
    <name type="scientific">Choiromyces venosus 120613-1</name>
    <dbReference type="NCBI Taxonomy" id="1336337"/>
    <lineage>
        <taxon>Eukaryota</taxon>
        <taxon>Fungi</taxon>
        <taxon>Dikarya</taxon>
        <taxon>Ascomycota</taxon>
        <taxon>Pezizomycotina</taxon>
        <taxon>Pezizomycetes</taxon>
        <taxon>Pezizales</taxon>
        <taxon>Tuberaceae</taxon>
        <taxon>Choiromyces</taxon>
    </lineage>
</organism>
<dbReference type="EMBL" id="ML120376">
    <property type="protein sequence ID" value="RPB00908.1"/>
    <property type="molecule type" value="Genomic_DNA"/>
</dbReference>
<dbReference type="Proteomes" id="UP000276215">
    <property type="component" value="Unassembled WGS sequence"/>
</dbReference>
<feature type="compositionally biased region" description="Polar residues" evidence="1">
    <location>
        <begin position="9"/>
        <end position="28"/>
    </location>
</feature>